<evidence type="ECO:0000313" key="1">
    <source>
        <dbReference type="EMBL" id="SFS67495.1"/>
    </source>
</evidence>
<proteinExistence type="predicted"/>
<gene>
    <name evidence="1" type="ORF">SAMN04488050_103342</name>
</gene>
<dbReference type="EMBL" id="FOZW01000003">
    <property type="protein sequence ID" value="SFS67495.1"/>
    <property type="molecule type" value="Genomic_DNA"/>
</dbReference>
<name>A0A1I6RS22_9RHOB</name>
<dbReference type="OrthoDB" id="7838294at2"/>
<keyword evidence="2" id="KW-1185">Reference proteome</keyword>
<dbReference type="RefSeq" id="WP_092423100.1">
    <property type="nucleotide sequence ID" value="NZ_FNCL01000003.1"/>
</dbReference>
<dbReference type="STRING" id="311180.SAMN04488050_103342"/>
<dbReference type="Proteomes" id="UP000199392">
    <property type="component" value="Unassembled WGS sequence"/>
</dbReference>
<reference evidence="2" key="1">
    <citation type="submission" date="2016-10" db="EMBL/GenBank/DDBJ databases">
        <authorList>
            <person name="Varghese N."/>
            <person name="Submissions S."/>
        </authorList>
    </citation>
    <scope>NUCLEOTIDE SEQUENCE [LARGE SCALE GENOMIC DNA]</scope>
    <source>
        <strain evidence="2">DSM 26894</strain>
    </source>
</reference>
<organism evidence="1 2">
    <name type="scientific">Alloyangia pacifica</name>
    <dbReference type="NCBI Taxonomy" id="311180"/>
    <lineage>
        <taxon>Bacteria</taxon>
        <taxon>Pseudomonadati</taxon>
        <taxon>Pseudomonadota</taxon>
        <taxon>Alphaproteobacteria</taxon>
        <taxon>Rhodobacterales</taxon>
        <taxon>Roseobacteraceae</taxon>
        <taxon>Alloyangia</taxon>
    </lineage>
</organism>
<evidence type="ECO:0008006" key="3">
    <source>
        <dbReference type="Google" id="ProtNLM"/>
    </source>
</evidence>
<dbReference type="AlphaFoldDB" id="A0A1I6RS22"/>
<protein>
    <recommendedName>
        <fullName evidence="3">Glycosyltransferase family 2 protein</fullName>
    </recommendedName>
</protein>
<sequence>MAQVPATKKMKRRALRLAAMLSPALAEKLSPVTSERAALALRAATAGTPRLRAEEVIFLIPLVGPHHVGDWQAVVARLAQTLESFRRQEGAWRAVICCQERPPLPEGLAEDKRISWLPFDDPTPGNDKWRKLAALCDHLGAIASRPAYVMSFDADDLLRDDMVQEMLERQEAGYLVEQGYVMDHATGDVALAGAPTAAMPLRKPFWKLCGSCLALLHDPALPQSAAFLRAMTQHEHRMFPYLAALAGRAPARFRKPAVLYVLNHGENFGARRGRVGFKTRFVQRFRITDPEELSQVAQDFPAP</sequence>
<accession>A0A1I6RS22</accession>
<evidence type="ECO:0000313" key="2">
    <source>
        <dbReference type="Proteomes" id="UP000199392"/>
    </source>
</evidence>